<feature type="transmembrane region" description="Helical" evidence="3">
    <location>
        <begin position="150"/>
        <end position="169"/>
    </location>
</feature>
<comment type="similarity">
    <text evidence="1">Belongs to the ABC-2 integral membrane protein family.</text>
</comment>
<dbReference type="PANTHER" id="PTHR30413">
    <property type="entry name" value="INNER MEMBRANE TRANSPORT PERMEASE"/>
    <property type="match status" value="1"/>
</dbReference>
<keyword evidence="3" id="KW-0472">Membrane</keyword>
<proteinExistence type="inferred from homology"/>
<protein>
    <submittedName>
        <fullName evidence="4">Permease</fullName>
    </submittedName>
</protein>
<keyword evidence="3" id="KW-1133">Transmembrane helix</keyword>
<dbReference type="PATRIC" id="fig|104102.11.peg.3500"/>
<dbReference type="Proteomes" id="UP000075411">
    <property type="component" value="Unassembled WGS sequence"/>
</dbReference>
<organism evidence="4 5">
    <name type="scientific">Acetobacter tropicalis</name>
    <dbReference type="NCBI Taxonomy" id="104102"/>
    <lineage>
        <taxon>Bacteria</taxon>
        <taxon>Pseudomonadati</taxon>
        <taxon>Pseudomonadota</taxon>
        <taxon>Alphaproteobacteria</taxon>
        <taxon>Acetobacterales</taxon>
        <taxon>Acetobacteraceae</taxon>
        <taxon>Acetobacter</taxon>
    </lineage>
</organism>
<evidence type="ECO:0000256" key="2">
    <source>
        <dbReference type="ARBA" id="ARBA00022448"/>
    </source>
</evidence>
<name>A0A0C9LJX5_9PROT</name>
<keyword evidence="3" id="KW-0812">Transmembrane</keyword>
<feature type="transmembrane region" description="Helical" evidence="3">
    <location>
        <begin position="99"/>
        <end position="117"/>
    </location>
</feature>
<comment type="caution">
    <text evidence="4">The sequence shown here is derived from an EMBL/GenBank/DDBJ whole genome shotgun (WGS) entry which is preliminary data.</text>
</comment>
<sequence>MDTMQNSPPADATVPQRQAEPVLHLVPEKGASYFRHAWQDLVDGLKQARLGCTLGWLDIKLRYRGSILGPFWLTASTAIMIAAMGVLYAYLMRMDVHEYLPFLTFSLVLWGFASSTLQEGCRTFTSAAGLIHSARMPYTLHVLRATVRNWLTVAHNIPVVVVVFLWFHVSPAWSWTLPLGLLVWVVDSFVATLLLAILGARFRDVPPIVASTMQILFFVTPVLWKPALMSFGQNWLLLDPLFPLMEILRAPLTGEVVKAAVWPAALGWSAGLGVLTFLLFARMRARLAYWV</sequence>
<evidence type="ECO:0000256" key="1">
    <source>
        <dbReference type="ARBA" id="ARBA00007783"/>
    </source>
</evidence>
<reference evidence="4 5" key="1">
    <citation type="submission" date="2015-06" db="EMBL/GenBank/DDBJ databases">
        <title>Improved classification and identification of acetic acid bacteria using matrix-assisted laser desorption/ionization time-of-flight mass spectrometry; Gluconobacter nephelii and Gluconobacter uchimurae are later heterotypic synonyms of Gluconobacter japonicus and Gluconobacter oxydans, respectively.</title>
        <authorList>
            <person name="Li L."/>
            <person name="Cleenwerck I."/>
            <person name="De Vuyst L."/>
            <person name="Vandamme P."/>
        </authorList>
    </citation>
    <scope>NUCLEOTIDE SEQUENCE [LARGE SCALE GENOMIC DNA]</scope>
    <source>
        <strain evidence="4 5">LMG 1663</strain>
    </source>
</reference>
<feature type="transmembrane region" description="Helical" evidence="3">
    <location>
        <begin position="175"/>
        <end position="198"/>
    </location>
</feature>
<feature type="transmembrane region" description="Helical" evidence="3">
    <location>
        <begin position="71"/>
        <end position="93"/>
    </location>
</feature>
<dbReference type="PANTHER" id="PTHR30413:SF10">
    <property type="entry name" value="CAPSULE POLYSACCHARIDE EXPORT INNER-MEMBRANE PROTEIN CTRC"/>
    <property type="match status" value="1"/>
</dbReference>
<evidence type="ECO:0000313" key="4">
    <source>
        <dbReference type="EMBL" id="KXV58408.1"/>
    </source>
</evidence>
<feature type="transmembrane region" description="Helical" evidence="3">
    <location>
        <begin position="260"/>
        <end position="281"/>
    </location>
</feature>
<keyword evidence="2" id="KW-0813">Transport</keyword>
<gene>
    <name evidence="4" type="ORF">AD947_06125</name>
</gene>
<dbReference type="AlphaFoldDB" id="A0A0C9LJX5"/>
<dbReference type="GO" id="GO:0015920">
    <property type="term" value="P:lipopolysaccharide transport"/>
    <property type="evidence" value="ECO:0007669"/>
    <property type="project" value="TreeGrafter"/>
</dbReference>
<evidence type="ECO:0000313" key="5">
    <source>
        <dbReference type="Proteomes" id="UP000075411"/>
    </source>
</evidence>
<dbReference type="EMBL" id="LHZT01000114">
    <property type="protein sequence ID" value="KXV58408.1"/>
    <property type="molecule type" value="Genomic_DNA"/>
</dbReference>
<evidence type="ECO:0000256" key="3">
    <source>
        <dbReference type="SAM" id="Phobius"/>
    </source>
</evidence>
<accession>A0A0C9LJX5</accession>